<dbReference type="EMBL" id="LNVX01000314">
    <property type="protein sequence ID" value="OEG70538.1"/>
    <property type="molecule type" value="Genomic_DNA"/>
</dbReference>
<evidence type="ECO:0000313" key="3">
    <source>
        <dbReference type="EMBL" id="OEG70538.1"/>
    </source>
</evidence>
<dbReference type="GO" id="GO:0003755">
    <property type="term" value="F:peptidyl-prolyl cis-trans isomerase activity"/>
    <property type="evidence" value="ECO:0007669"/>
    <property type="project" value="UniProtKB-KW"/>
</dbReference>
<keyword evidence="4" id="KW-1185">Reference proteome</keyword>
<reference evidence="3 4" key="1">
    <citation type="submission" date="2015-11" db="EMBL/GenBank/DDBJ databases">
        <title>Evidence for parallel genomic evolution in an endosymbiosis of termite gut flagellates.</title>
        <authorList>
            <person name="Zheng H."/>
        </authorList>
    </citation>
    <scope>NUCLEOTIDE SEQUENCE [LARGE SCALE GENOMIC DNA]</scope>
    <source>
        <strain evidence="3 4">CET450</strain>
    </source>
</reference>
<dbReference type="Gene3D" id="3.10.50.40">
    <property type="match status" value="1"/>
</dbReference>
<evidence type="ECO:0000256" key="1">
    <source>
        <dbReference type="PROSITE-ProRule" id="PRU00278"/>
    </source>
</evidence>
<keyword evidence="1" id="KW-0697">Rotamase</keyword>
<protein>
    <recommendedName>
        <fullName evidence="2">PpiC domain-containing protein</fullName>
    </recommendedName>
</protein>
<dbReference type="InterPro" id="IPR000297">
    <property type="entry name" value="PPIase_PpiC"/>
</dbReference>
<keyword evidence="1" id="KW-0413">Isomerase</keyword>
<evidence type="ECO:0000259" key="2">
    <source>
        <dbReference type="PROSITE" id="PS50198"/>
    </source>
</evidence>
<dbReference type="AlphaFoldDB" id="A0A1E5IKS6"/>
<accession>A0A1E5IKS6</accession>
<sequence>MKIKLYLKIGKSVKYTIRHILALDLKSAQIAYKRLKNCKNFEKVAKEVLQIESTVEDVFVKPLSKSKLISELEKVAINLKNRELSDIVETPF</sequence>
<organism evidence="3 4">
    <name type="scientific">Endomicrobium trichonymphae</name>
    <dbReference type="NCBI Taxonomy" id="1408204"/>
    <lineage>
        <taxon>Bacteria</taxon>
        <taxon>Pseudomonadati</taxon>
        <taxon>Elusimicrobiota</taxon>
        <taxon>Endomicrobiia</taxon>
        <taxon>Endomicrobiales</taxon>
        <taxon>Endomicrobiaceae</taxon>
        <taxon>Candidatus Endomicrobiellum</taxon>
    </lineage>
</organism>
<gene>
    <name evidence="3" type="ORF">ATZ36_00700</name>
</gene>
<feature type="domain" description="PpiC" evidence="2">
    <location>
        <begin position="12"/>
        <end position="92"/>
    </location>
</feature>
<comment type="caution">
    <text evidence="3">The sequence shown here is derived from an EMBL/GenBank/DDBJ whole genome shotgun (WGS) entry which is preliminary data.</text>
</comment>
<name>A0A1E5IKS6_ENDTX</name>
<proteinExistence type="predicted"/>
<dbReference type="Proteomes" id="UP000095237">
    <property type="component" value="Unassembled WGS sequence"/>
</dbReference>
<dbReference type="SUPFAM" id="SSF54534">
    <property type="entry name" value="FKBP-like"/>
    <property type="match status" value="1"/>
</dbReference>
<evidence type="ECO:0000313" key="4">
    <source>
        <dbReference type="Proteomes" id="UP000095237"/>
    </source>
</evidence>
<dbReference type="InterPro" id="IPR046357">
    <property type="entry name" value="PPIase_dom_sf"/>
</dbReference>
<dbReference type="PROSITE" id="PS50198">
    <property type="entry name" value="PPIC_PPIASE_2"/>
    <property type="match status" value="1"/>
</dbReference>